<reference evidence="2" key="1">
    <citation type="submission" date="2022-11" db="UniProtKB">
        <authorList>
            <consortium name="EnsemblMetazoa"/>
        </authorList>
    </citation>
    <scope>IDENTIFICATION</scope>
</reference>
<dbReference type="AlphaFoldDB" id="A0A913Z383"/>
<accession>A0A913Z383</accession>
<sequence length="336" mass="37249">MDSSSEPKPLGSGRPERYDIDDHVVGSPQKYTLLKAFDASHIFSKNPRKYDKLIAQEDGYSKDDSAFSDTEVDRFKAGEDILPRRRTRSNSLTSLDTIALETNLSGAQPIAPELDDSKSMVASNRADDMYRRCSLDHMADYYSRRSSDAAVTAIWEPSGTASWRSSTKTTVESTVASYKPNKVKAEKFGERHLTDIMMKAAFKEPLVSSKKDEVKRGERKTSAVNESEVPTSSREAQDRRMSLPETAKDVKKTSVGEEVNVKMTTIHPEPRRLFGIGPLYRPLPETVVEGVPTGVTSTDGSLVDKIKKEGLGAEKKTGKKKAPTKAEMNTWAPFSM</sequence>
<evidence type="ECO:0000313" key="2">
    <source>
        <dbReference type="EnsemblMetazoa" id="XP_038046167.1"/>
    </source>
</evidence>
<evidence type="ECO:0000313" key="3">
    <source>
        <dbReference type="Proteomes" id="UP000887568"/>
    </source>
</evidence>
<feature type="compositionally biased region" description="Basic and acidic residues" evidence="1">
    <location>
        <begin position="209"/>
        <end position="221"/>
    </location>
</feature>
<proteinExistence type="predicted"/>
<keyword evidence="3" id="KW-1185">Reference proteome</keyword>
<feature type="region of interest" description="Disordered" evidence="1">
    <location>
        <begin position="1"/>
        <end position="22"/>
    </location>
</feature>
<dbReference type="RefSeq" id="XP_038046167.1">
    <property type="nucleotide sequence ID" value="XM_038190239.1"/>
</dbReference>
<protein>
    <submittedName>
        <fullName evidence="2">Uncharacterized protein</fullName>
    </submittedName>
</protein>
<feature type="region of interest" description="Disordered" evidence="1">
    <location>
        <begin position="209"/>
        <end position="251"/>
    </location>
</feature>
<dbReference type="GeneID" id="119720538"/>
<feature type="compositionally biased region" description="Polar residues" evidence="1">
    <location>
        <begin position="222"/>
        <end position="234"/>
    </location>
</feature>
<feature type="region of interest" description="Disordered" evidence="1">
    <location>
        <begin position="311"/>
        <end position="336"/>
    </location>
</feature>
<feature type="compositionally biased region" description="Basic and acidic residues" evidence="1">
    <location>
        <begin position="235"/>
        <end position="251"/>
    </location>
</feature>
<dbReference type="OMA" id="HMADYYS"/>
<evidence type="ECO:0000256" key="1">
    <source>
        <dbReference type="SAM" id="MobiDB-lite"/>
    </source>
</evidence>
<dbReference type="Proteomes" id="UP000887568">
    <property type="component" value="Unplaced"/>
</dbReference>
<name>A0A913Z383_PATMI</name>
<organism evidence="2 3">
    <name type="scientific">Patiria miniata</name>
    <name type="common">Bat star</name>
    <name type="synonym">Asterina miniata</name>
    <dbReference type="NCBI Taxonomy" id="46514"/>
    <lineage>
        <taxon>Eukaryota</taxon>
        <taxon>Metazoa</taxon>
        <taxon>Echinodermata</taxon>
        <taxon>Eleutherozoa</taxon>
        <taxon>Asterozoa</taxon>
        <taxon>Asteroidea</taxon>
        <taxon>Valvatacea</taxon>
        <taxon>Valvatida</taxon>
        <taxon>Asterinidae</taxon>
        <taxon>Patiria</taxon>
    </lineage>
</organism>
<dbReference type="EnsemblMetazoa" id="XM_038190239.1">
    <property type="protein sequence ID" value="XP_038046167.1"/>
    <property type="gene ID" value="LOC119720538"/>
</dbReference>
<dbReference type="OrthoDB" id="10395319at2759"/>